<sequence length="164" mass="18041">MQHVRNTAEATLILDVGRKAAEVDMLTGFAAQQGQHLQPWQATGQAVQGLAAVYAQLRAVISELEQLASRLKVYADVNASMHEELRLQGVSMQLVFDKLFLSRVETELAARCLAVCQQGSQVQMQPLLQGLREIEVGCLVQSRLPHPELRGQSGSIDLAPERQI</sequence>
<proteinExistence type="predicted"/>
<dbReference type="Proteomes" id="UP001489004">
    <property type="component" value="Unassembled WGS sequence"/>
</dbReference>
<comment type="caution">
    <text evidence="1">The sequence shown here is derived from an EMBL/GenBank/DDBJ whole genome shotgun (WGS) entry which is preliminary data.</text>
</comment>
<organism evidence="1 2">
    <name type="scientific">[Myrmecia] bisecta</name>
    <dbReference type="NCBI Taxonomy" id="41462"/>
    <lineage>
        <taxon>Eukaryota</taxon>
        <taxon>Viridiplantae</taxon>
        <taxon>Chlorophyta</taxon>
        <taxon>core chlorophytes</taxon>
        <taxon>Trebouxiophyceae</taxon>
        <taxon>Trebouxiales</taxon>
        <taxon>Trebouxiaceae</taxon>
        <taxon>Myrmecia</taxon>
    </lineage>
</organism>
<accession>A0AAW1QQX3</accession>
<protein>
    <submittedName>
        <fullName evidence="1">Uncharacterized protein</fullName>
    </submittedName>
</protein>
<gene>
    <name evidence="1" type="ORF">WJX72_004168</name>
</gene>
<dbReference type="AlphaFoldDB" id="A0AAW1QQX3"/>
<keyword evidence="2" id="KW-1185">Reference proteome</keyword>
<reference evidence="1 2" key="1">
    <citation type="journal article" date="2024" name="Nat. Commun.">
        <title>Phylogenomics reveals the evolutionary origins of lichenization in chlorophyte algae.</title>
        <authorList>
            <person name="Puginier C."/>
            <person name="Libourel C."/>
            <person name="Otte J."/>
            <person name="Skaloud P."/>
            <person name="Haon M."/>
            <person name="Grisel S."/>
            <person name="Petersen M."/>
            <person name="Berrin J.G."/>
            <person name="Delaux P.M."/>
            <person name="Dal Grande F."/>
            <person name="Keller J."/>
        </authorList>
    </citation>
    <scope>NUCLEOTIDE SEQUENCE [LARGE SCALE GENOMIC DNA]</scope>
    <source>
        <strain evidence="1 2">SAG 2043</strain>
    </source>
</reference>
<dbReference type="EMBL" id="JALJOR010000002">
    <property type="protein sequence ID" value="KAK9823603.1"/>
    <property type="molecule type" value="Genomic_DNA"/>
</dbReference>
<name>A0AAW1QQX3_9CHLO</name>
<evidence type="ECO:0000313" key="1">
    <source>
        <dbReference type="EMBL" id="KAK9823603.1"/>
    </source>
</evidence>
<evidence type="ECO:0000313" key="2">
    <source>
        <dbReference type="Proteomes" id="UP001489004"/>
    </source>
</evidence>